<dbReference type="GO" id="GO:0004497">
    <property type="term" value="F:monooxygenase activity"/>
    <property type="evidence" value="ECO:0007669"/>
    <property type="project" value="UniProtKB-KW"/>
</dbReference>
<dbReference type="VEuPathDB" id="FungiDB:SCHCODRAFT_02604096"/>
<evidence type="ECO:0008006" key="17">
    <source>
        <dbReference type="Google" id="ProtNLM"/>
    </source>
</evidence>
<keyword evidence="7 13" id="KW-0479">Metal-binding</keyword>
<dbReference type="GO" id="GO:0016020">
    <property type="term" value="C:membrane"/>
    <property type="evidence" value="ECO:0007669"/>
    <property type="project" value="UniProtKB-SubCell"/>
</dbReference>
<evidence type="ECO:0000256" key="12">
    <source>
        <dbReference type="ARBA" id="ARBA00023136"/>
    </source>
</evidence>
<reference evidence="15 16" key="1">
    <citation type="journal article" date="2010" name="Nat. Biotechnol.">
        <title>Genome sequence of the model mushroom Schizophyllum commune.</title>
        <authorList>
            <person name="Ohm R.A."/>
            <person name="de Jong J.F."/>
            <person name="Lugones L.G."/>
            <person name="Aerts A."/>
            <person name="Kothe E."/>
            <person name="Stajich J.E."/>
            <person name="de Vries R.P."/>
            <person name="Record E."/>
            <person name="Levasseur A."/>
            <person name="Baker S.E."/>
            <person name="Bartholomew K.A."/>
            <person name="Coutinho P.M."/>
            <person name="Erdmann S."/>
            <person name="Fowler T.J."/>
            <person name="Gathman A.C."/>
            <person name="Lombard V."/>
            <person name="Henrissat B."/>
            <person name="Knabe N."/>
            <person name="Kuees U."/>
            <person name="Lilly W.W."/>
            <person name="Lindquist E."/>
            <person name="Lucas S."/>
            <person name="Magnuson J.K."/>
            <person name="Piumi F."/>
            <person name="Raudaskoski M."/>
            <person name="Salamov A."/>
            <person name="Schmutz J."/>
            <person name="Schwarze F.W.M.R."/>
            <person name="vanKuyk P.A."/>
            <person name="Horton J.S."/>
            <person name="Grigoriev I.V."/>
            <person name="Woesten H.A.B."/>
        </authorList>
    </citation>
    <scope>NUCLEOTIDE SEQUENCE [LARGE SCALE GENOMIC DNA]</scope>
    <source>
        <strain evidence="16">H4-8 / FGSC 9210</strain>
    </source>
</reference>
<dbReference type="InterPro" id="IPR002403">
    <property type="entry name" value="Cyt_P450_E_grp-IV"/>
</dbReference>
<evidence type="ECO:0000313" key="15">
    <source>
        <dbReference type="EMBL" id="EFJ01431.1"/>
    </source>
</evidence>
<evidence type="ECO:0000313" key="16">
    <source>
        <dbReference type="Proteomes" id="UP000007431"/>
    </source>
</evidence>
<dbReference type="OrthoDB" id="1470350at2759"/>
<comment type="pathway">
    <text evidence="3">Secondary metabolite biosynthesis; terpenoid biosynthesis.</text>
</comment>
<keyword evidence="9 14" id="KW-0560">Oxidoreductase</keyword>
<evidence type="ECO:0000256" key="13">
    <source>
        <dbReference type="PIRSR" id="PIRSR602403-1"/>
    </source>
</evidence>
<comment type="cofactor">
    <cofactor evidence="1 13">
        <name>heme</name>
        <dbReference type="ChEBI" id="CHEBI:30413"/>
    </cofactor>
</comment>
<dbReference type="Proteomes" id="UP000007431">
    <property type="component" value="Unassembled WGS sequence"/>
</dbReference>
<dbReference type="CDD" id="cd11069">
    <property type="entry name" value="CYP_FUM15-like"/>
    <property type="match status" value="1"/>
</dbReference>
<gene>
    <name evidence="15" type="ORF">SCHCODRAFT_256325</name>
</gene>
<dbReference type="AlphaFoldDB" id="D8PUL3"/>
<comment type="similarity">
    <text evidence="4 14">Belongs to the cytochrome P450 family.</text>
</comment>
<organism evidence="16">
    <name type="scientific">Schizophyllum commune (strain H4-8 / FGSC 9210)</name>
    <name type="common">Split gill fungus</name>
    <dbReference type="NCBI Taxonomy" id="578458"/>
    <lineage>
        <taxon>Eukaryota</taxon>
        <taxon>Fungi</taxon>
        <taxon>Dikarya</taxon>
        <taxon>Basidiomycota</taxon>
        <taxon>Agaricomycotina</taxon>
        <taxon>Agaricomycetes</taxon>
        <taxon>Agaricomycetidae</taxon>
        <taxon>Agaricales</taxon>
        <taxon>Schizophyllaceae</taxon>
        <taxon>Schizophyllum</taxon>
    </lineage>
</organism>
<dbReference type="GO" id="GO:0005506">
    <property type="term" value="F:iron ion binding"/>
    <property type="evidence" value="ECO:0007669"/>
    <property type="project" value="InterPro"/>
</dbReference>
<keyword evidence="12" id="KW-0472">Membrane</keyword>
<keyword evidence="5 13" id="KW-0349">Heme</keyword>
<dbReference type="GO" id="GO:0020037">
    <property type="term" value="F:heme binding"/>
    <property type="evidence" value="ECO:0007669"/>
    <property type="project" value="InterPro"/>
</dbReference>
<dbReference type="KEGG" id="scm:SCHCO_02604096"/>
<dbReference type="InterPro" id="IPR001128">
    <property type="entry name" value="Cyt_P450"/>
</dbReference>
<dbReference type="PRINTS" id="PR00465">
    <property type="entry name" value="EP450IV"/>
</dbReference>
<dbReference type="Pfam" id="PF00067">
    <property type="entry name" value="p450"/>
    <property type="match status" value="1"/>
</dbReference>
<evidence type="ECO:0000256" key="8">
    <source>
        <dbReference type="ARBA" id="ARBA00022989"/>
    </source>
</evidence>
<protein>
    <recommendedName>
        <fullName evidence="17">Cytochrome P450</fullName>
    </recommendedName>
</protein>
<keyword evidence="11 14" id="KW-0503">Monooxygenase</keyword>
<evidence type="ECO:0000256" key="11">
    <source>
        <dbReference type="ARBA" id="ARBA00023033"/>
    </source>
</evidence>
<dbReference type="Gene3D" id="1.10.630.10">
    <property type="entry name" value="Cytochrome P450"/>
    <property type="match status" value="1"/>
</dbReference>
<keyword evidence="16" id="KW-1185">Reference proteome</keyword>
<evidence type="ECO:0000256" key="2">
    <source>
        <dbReference type="ARBA" id="ARBA00004370"/>
    </source>
</evidence>
<keyword evidence="6" id="KW-0812">Transmembrane</keyword>
<dbReference type="OMA" id="SWRLDRE"/>
<dbReference type="PANTHER" id="PTHR24305:SF166">
    <property type="entry name" value="CYTOCHROME P450 12A4, MITOCHONDRIAL-RELATED"/>
    <property type="match status" value="1"/>
</dbReference>
<evidence type="ECO:0000256" key="3">
    <source>
        <dbReference type="ARBA" id="ARBA00004721"/>
    </source>
</evidence>
<accession>D8PUL3</accession>
<dbReference type="GeneID" id="9594938"/>
<dbReference type="InParanoid" id="D8PUL3"/>
<comment type="subcellular location">
    <subcellularLocation>
        <location evidence="2">Membrane</location>
    </subcellularLocation>
</comment>
<evidence type="ECO:0000256" key="14">
    <source>
        <dbReference type="RuleBase" id="RU000461"/>
    </source>
</evidence>
<dbReference type="PANTHER" id="PTHR24305">
    <property type="entry name" value="CYTOCHROME P450"/>
    <property type="match status" value="1"/>
</dbReference>
<dbReference type="EMBL" id="GL377303">
    <property type="protein sequence ID" value="EFJ01431.1"/>
    <property type="molecule type" value="Genomic_DNA"/>
</dbReference>
<dbReference type="InterPro" id="IPR036396">
    <property type="entry name" value="Cyt_P450_sf"/>
</dbReference>
<name>D8PUL3_SCHCM</name>
<keyword evidence="10 13" id="KW-0408">Iron</keyword>
<evidence type="ECO:0000256" key="1">
    <source>
        <dbReference type="ARBA" id="ARBA00001971"/>
    </source>
</evidence>
<evidence type="ECO:0000256" key="5">
    <source>
        <dbReference type="ARBA" id="ARBA00022617"/>
    </source>
</evidence>
<evidence type="ECO:0000256" key="6">
    <source>
        <dbReference type="ARBA" id="ARBA00022692"/>
    </source>
</evidence>
<evidence type="ECO:0000256" key="9">
    <source>
        <dbReference type="ARBA" id="ARBA00023002"/>
    </source>
</evidence>
<proteinExistence type="inferred from homology"/>
<dbReference type="STRING" id="578458.D8PUL3"/>
<sequence length="538" mass="59778">MNSPLLPLTATGIVIAAVVAYVRRRNTSIASLPGPAQGHWLLGHQPTIQRSAAGEMDFDLKEKYGGAVKLDGAFGERLLWICDPKAVQYVAQGGGYRFIRASERKEQSRLILGASVLNAEGDTHRRMRRIMLPGFGTNESKTYVPSFARKAAKMGDKWVESMHDQEGAIINVPFWSGRATLDALGESAFDYHFNALDDMSNELSKVFSNFFAKTRFMPSNWEILLQEAVALLPVKLIQMWNEYIPDKKRAIMIGARSVCERTAHHLISEKSSALLSDKTGNDIMSLLVKANASAGAKGQLNDQEMLGQLTTIILAGHETTATTLAWALLELARNPGAQKRLREEIRTIRRERDEPELSAETFEGMPYLDAVVKETLRFHGVVPQIAKEAAVDDVVPLHRPVVGADGEMIQEVPVQKGQKILLSIAAYNRDKDTFGQDADQYNPDRWLEDGHITKQASVGVYANLFTFGGGHRACLGWRFAVLELSAFLFELVDRFEFDVDPNLKVYRAFSGVMQPMLEGELKMGTQLPLRVRIASSSE</sequence>
<dbReference type="PROSITE" id="PS00086">
    <property type="entry name" value="CYTOCHROME_P450"/>
    <property type="match status" value="1"/>
</dbReference>
<evidence type="ECO:0000256" key="4">
    <source>
        <dbReference type="ARBA" id="ARBA00010617"/>
    </source>
</evidence>
<evidence type="ECO:0000256" key="10">
    <source>
        <dbReference type="ARBA" id="ARBA00023004"/>
    </source>
</evidence>
<dbReference type="HOGENOM" id="CLU_001570_5_11_1"/>
<dbReference type="InterPro" id="IPR050121">
    <property type="entry name" value="Cytochrome_P450_monoxygenase"/>
</dbReference>
<dbReference type="PRINTS" id="PR00385">
    <property type="entry name" value="P450"/>
</dbReference>
<evidence type="ECO:0000256" key="7">
    <source>
        <dbReference type="ARBA" id="ARBA00022723"/>
    </source>
</evidence>
<dbReference type="eggNOG" id="KOG0158">
    <property type="taxonomic scope" value="Eukaryota"/>
</dbReference>
<dbReference type="SUPFAM" id="SSF48264">
    <property type="entry name" value="Cytochrome P450"/>
    <property type="match status" value="1"/>
</dbReference>
<keyword evidence="8" id="KW-1133">Transmembrane helix</keyword>
<feature type="binding site" description="axial binding residue" evidence="13">
    <location>
        <position position="474"/>
    </location>
    <ligand>
        <name>heme</name>
        <dbReference type="ChEBI" id="CHEBI:30413"/>
    </ligand>
    <ligandPart>
        <name>Fe</name>
        <dbReference type="ChEBI" id="CHEBI:18248"/>
    </ligandPart>
</feature>
<dbReference type="InterPro" id="IPR017972">
    <property type="entry name" value="Cyt_P450_CS"/>
</dbReference>
<dbReference type="RefSeq" id="XP_003036333.1">
    <property type="nucleotide sequence ID" value="XM_003036287.1"/>
</dbReference>
<dbReference type="GO" id="GO:0016705">
    <property type="term" value="F:oxidoreductase activity, acting on paired donors, with incorporation or reduction of molecular oxygen"/>
    <property type="evidence" value="ECO:0007669"/>
    <property type="project" value="InterPro"/>
</dbReference>